<evidence type="ECO:0000256" key="2">
    <source>
        <dbReference type="ARBA" id="ARBA00006840"/>
    </source>
</evidence>
<dbReference type="Proteomes" id="UP001281410">
    <property type="component" value="Unassembled WGS sequence"/>
</dbReference>
<dbReference type="GO" id="GO:0016020">
    <property type="term" value="C:membrane"/>
    <property type="evidence" value="ECO:0007669"/>
    <property type="project" value="UniProtKB-SubCell"/>
</dbReference>
<protein>
    <submittedName>
        <fullName evidence="7">Uncharacterized protein</fullName>
    </submittedName>
</protein>
<evidence type="ECO:0000256" key="6">
    <source>
        <dbReference type="SAM" id="Phobius"/>
    </source>
</evidence>
<dbReference type="EMBL" id="JANJYJ010000001">
    <property type="protein sequence ID" value="KAK3230474.1"/>
    <property type="molecule type" value="Genomic_DNA"/>
</dbReference>
<dbReference type="PANTHER" id="PTHR32191">
    <property type="entry name" value="TETRASPANIN-8-RELATED"/>
    <property type="match status" value="1"/>
</dbReference>
<evidence type="ECO:0000256" key="3">
    <source>
        <dbReference type="ARBA" id="ARBA00022692"/>
    </source>
</evidence>
<sequence length="194" mass="21542">MGMGTSTFVIRWINFLTMLLAIAVIIFGVWMSTHHDSCRRTLTLPVLGLGAFIFVISIIGFLGALKRNSILLWIYLILLCIILVAILVFTVLAFIITNNASGHNVTGLSWPPQLRGSALHGRGCQPYPAQRRCTAWPGPRPHHIRPADQAPQPILCAFSRTHRLFIPRIEPLICFDAQLASTIEGIKAYQGFDP</sequence>
<evidence type="ECO:0000313" key="8">
    <source>
        <dbReference type="Proteomes" id="UP001281410"/>
    </source>
</evidence>
<evidence type="ECO:0000313" key="7">
    <source>
        <dbReference type="EMBL" id="KAK3230474.1"/>
    </source>
</evidence>
<feature type="transmembrane region" description="Helical" evidence="6">
    <location>
        <begin position="42"/>
        <end position="65"/>
    </location>
</feature>
<keyword evidence="8" id="KW-1185">Reference proteome</keyword>
<dbReference type="PRINTS" id="PR00259">
    <property type="entry name" value="TMFOUR"/>
</dbReference>
<evidence type="ECO:0000256" key="4">
    <source>
        <dbReference type="ARBA" id="ARBA00022989"/>
    </source>
</evidence>
<keyword evidence="5 6" id="KW-0472">Membrane</keyword>
<dbReference type="Pfam" id="PF00335">
    <property type="entry name" value="Tetraspanin"/>
    <property type="match status" value="1"/>
</dbReference>
<reference evidence="7" key="1">
    <citation type="journal article" date="2023" name="Plant J.">
        <title>Genome sequences and population genomics provide insights into the demographic history, inbreeding, and mutation load of two 'living fossil' tree species of Dipteronia.</title>
        <authorList>
            <person name="Feng Y."/>
            <person name="Comes H.P."/>
            <person name="Chen J."/>
            <person name="Zhu S."/>
            <person name="Lu R."/>
            <person name="Zhang X."/>
            <person name="Li P."/>
            <person name="Qiu J."/>
            <person name="Olsen K.M."/>
            <person name="Qiu Y."/>
        </authorList>
    </citation>
    <scope>NUCLEOTIDE SEQUENCE</scope>
    <source>
        <strain evidence="7">NBL</strain>
    </source>
</reference>
<dbReference type="GO" id="GO:0009734">
    <property type="term" value="P:auxin-activated signaling pathway"/>
    <property type="evidence" value="ECO:0007669"/>
    <property type="project" value="InterPro"/>
</dbReference>
<evidence type="ECO:0000256" key="1">
    <source>
        <dbReference type="ARBA" id="ARBA00004141"/>
    </source>
</evidence>
<proteinExistence type="inferred from homology"/>
<dbReference type="InterPro" id="IPR018499">
    <property type="entry name" value="Tetraspanin/Peripherin"/>
</dbReference>
<gene>
    <name evidence="7" type="ORF">Dsin_002355</name>
</gene>
<evidence type="ECO:0000256" key="5">
    <source>
        <dbReference type="ARBA" id="ARBA00023136"/>
    </source>
</evidence>
<name>A0AAE0B706_9ROSI</name>
<keyword evidence="4 6" id="KW-1133">Transmembrane helix</keyword>
<dbReference type="AlphaFoldDB" id="A0AAE0B706"/>
<comment type="subcellular location">
    <subcellularLocation>
        <location evidence="1">Membrane</location>
        <topology evidence="1">Multi-pass membrane protein</topology>
    </subcellularLocation>
</comment>
<accession>A0AAE0B706</accession>
<comment type="caution">
    <text evidence="7">The sequence shown here is derived from an EMBL/GenBank/DDBJ whole genome shotgun (WGS) entry which is preliminary data.</text>
</comment>
<feature type="transmembrane region" description="Helical" evidence="6">
    <location>
        <begin position="72"/>
        <end position="96"/>
    </location>
</feature>
<organism evidence="7 8">
    <name type="scientific">Dipteronia sinensis</name>
    <dbReference type="NCBI Taxonomy" id="43782"/>
    <lineage>
        <taxon>Eukaryota</taxon>
        <taxon>Viridiplantae</taxon>
        <taxon>Streptophyta</taxon>
        <taxon>Embryophyta</taxon>
        <taxon>Tracheophyta</taxon>
        <taxon>Spermatophyta</taxon>
        <taxon>Magnoliopsida</taxon>
        <taxon>eudicotyledons</taxon>
        <taxon>Gunneridae</taxon>
        <taxon>Pentapetalae</taxon>
        <taxon>rosids</taxon>
        <taxon>malvids</taxon>
        <taxon>Sapindales</taxon>
        <taxon>Sapindaceae</taxon>
        <taxon>Hippocastanoideae</taxon>
        <taxon>Acereae</taxon>
        <taxon>Dipteronia</taxon>
    </lineage>
</organism>
<keyword evidence="3 6" id="KW-0812">Transmembrane</keyword>
<comment type="similarity">
    <text evidence="2">Belongs to the tetraspanin (TM4SF) family.</text>
</comment>
<feature type="transmembrane region" description="Helical" evidence="6">
    <location>
        <begin position="12"/>
        <end position="30"/>
    </location>
</feature>
<dbReference type="InterPro" id="IPR044991">
    <property type="entry name" value="TET_plant"/>
</dbReference>